<dbReference type="OrthoDB" id="1007311at2"/>
<feature type="domain" description="Glycosyl-hydrolase family 116 catalytic region" evidence="2">
    <location>
        <begin position="512"/>
        <end position="817"/>
    </location>
</feature>
<dbReference type="InterPro" id="IPR008928">
    <property type="entry name" value="6-hairpin_glycosidase_sf"/>
</dbReference>
<gene>
    <name evidence="4" type="ORF">CSW08_13635</name>
</gene>
<evidence type="ECO:0000256" key="1">
    <source>
        <dbReference type="SAM" id="SignalP"/>
    </source>
</evidence>
<keyword evidence="1" id="KW-0732">Signal</keyword>
<evidence type="ECO:0000259" key="2">
    <source>
        <dbReference type="Pfam" id="PF04685"/>
    </source>
</evidence>
<dbReference type="InterPro" id="IPR012341">
    <property type="entry name" value="6hp_glycosidase-like_sf"/>
</dbReference>
<dbReference type="InterPro" id="IPR006775">
    <property type="entry name" value="GH116_catalytic"/>
</dbReference>
<reference evidence="4 5" key="1">
    <citation type="submission" date="2017-12" db="EMBL/GenBank/DDBJ databases">
        <title>Confluentibacter flavum sp. nov., isolated from the saline lake.</title>
        <authorList>
            <person name="Yu L."/>
        </authorList>
    </citation>
    <scope>NUCLEOTIDE SEQUENCE [LARGE SCALE GENOMIC DNA]</scope>
    <source>
        <strain evidence="4 5">3B</strain>
    </source>
</reference>
<evidence type="ECO:0000313" key="4">
    <source>
        <dbReference type="EMBL" id="PKQ44446.1"/>
    </source>
</evidence>
<protein>
    <recommendedName>
        <fullName evidence="6">Glycosyl-hydrolase family 116 catalytic region domain-containing protein</fullName>
    </recommendedName>
</protein>
<dbReference type="Pfam" id="PF04685">
    <property type="entry name" value="DUF608"/>
    <property type="match status" value="1"/>
</dbReference>
<dbReference type="GO" id="GO:0004553">
    <property type="term" value="F:hydrolase activity, hydrolyzing O-glycosyl compounds"/>
    <property type="evidence" value="ECO:0007669"/>
    <property type="project" value="InterPro"/>
</dbReference>
<dbReference type="RefSeq" id="WP_106660422.1">
    <property type="nucleotide sequence ID" value="NZ_PJEO01000050.1"/>
</dbReference>
<dbReference type="PANTHER" id="PTHR12654">
    <property type="entry name" value="BILE ACID BETA-GLUCOSIDASE-RELATED"/>
    <property type="match status" value="1"/>
</dbReference>
<feature type="chain" id="PRO_5014813948" description="Glycosyl-hydrolase family 116 catalytic region domain-containing protein" evidence="1">
    <location>
        <begin position="25"/>
        <end position="887"/>
    </location>
</feature>
<dbReference type="Proteomes" id="UP000233435">
    <property type="component" value="Unassembled WGS sequence"/>
</dbReference>
<dbReference type="SUPFAM" id="SSF48208">
    <property type="entry name" value="Six-hairpin glycosidases"/>
    <property type="match status" value="1"/>
</dbReference>
<organism evidence="4 5">
    <name type="scientific">Confluentibacter flavum</name>
    <dbReference type="NCBI Taxonomy" id="1909700"/>
    <lineage>
        <taxon>Bacteria</taxon>
        <taxon>Pseudomonadati</taxon>
        <taxon>Bacteroidota</taxon>
        <taxon>Flavobacteriia</taxon>
        <taxon>Flavobacteriales</taxon>
        <taxon>Flavobacteriaceae</taxon>
        <taxon>Confluentibacter</taxon>
    </lineage>
</organism>
<evidence type="ECO:0008006" key="6">
    <source>
        <dbReference type="Google" id="ProtNLM"/>
    </source>
</evidence>
<dbReference type="PROSITE" id="PS51318">
    <property type="entry name" value="TAT"/>
    <property type="match status" value="1"/>
</dbReference>
<dbReference type="AlphaFoldDB" id="A0A2N3HHL4"/>
<dbReference type="InterPro" id="IPR024462">
    <property type="entry name" value="GH116_N"/>
</dbReference>
<dbReference type="Pfam" id="PF12215">
    <property type="entry name" value="Glyco_hydr_116N"/>
    <property type="match status" value="1"/>
</dbReference>
<keyword evidence="5" id="KW-1185">Reference proteome</keyword>
<sequence>MENKGRYKNRRSFLKKLVAGGVSASVVPSSLLAQSVLQSYESEENKITYPGSKEFAGGTRGYNVDYFGKHLDRVAFPIGGMGAGMFCLEGTGSISHMSIRNRPEIFHEPNMFAAISVKDLDKGAKIIEGPVPDWKMFGQRGTGNGSFGANYGLPRFGKTNFRTNFPFATIKLEDEDLPLNVEVLGWSPFIPTDEDNSSLPLGALEYKFKNRSNKSIEAVFSYNSRNFVLDSAHKGSIKGVIKGFVLRQEGSKDAPQLETNFAIFSDDENTVVDHCWFRGAWFDPLTMLWNTIKEGKVMPNAPVDEGAPGASLFVPFKLEGGEEKSIRVMMAWYVPASDLHFGDVTSNKNCNDSVDCCSSIMDSGLGKGIKIIPSKTYKPWYSSKFNNIEEVVKYWRDNYDNLYERSSLFRDAFYNSTLPSEVIEAVAANMTILKSPTVMRQFDGRLWSWEGCGDDNGCCPGSCTHVWNYAQAIPHLFPALERSLRHTEFCESQSPEGHQTFRSNLPISPTKHDFHAASDGQLGGIMKVYREWRICGDNDWLKKMYPLVKVSMDYCVETWDPLNKGVLEEPHHNTYDIEFWGPDGMCTSFYLGALLAISKMGKSLKKDVSFYDLLYSKGKKYMENELYNGEYFIQKIQWTGLQAPDPVKASEISVGGSYSEEALIILKNEGPKYQYGQGCLSDGILGGWIARMCGLEDPVDAEKTRNHLIAVHKYNLKRDLTDHVNPQRPSYALGNEGGLLLCSWPKRGKLSLPFVYSNEVWTGIEYQVASHLMMMGEVEQGLEIVRTCRDRYDGRIRNPFNEYECGSWYARAMSSYGLIQGLTGIKYDAVDKTLYIDSRIGDNFTSFLSTAKGFGNIGLKEGKPVIDIKYGTIDLQNVIVSGKRFKV</sequence>
<dbReference type="PANTHER" id="PTHR12654:SF0">
    <property type="entry name" value="NON-LYSOSOMAL GLUCOSYLCERAMIDASE"/>
    <property type="match status" value="1"/>
</dbReference>
<comment type="caution">
    <text evidence="4">The sequence shown here is derived from an EMBL/GenBank/DDBJ whole genome shotgun (WGS) entry which is preliminary data.</text>
</comment>
<dbReference type="InterPro" id="IPR006311">
    <property type="entry name" value="TAT_signal"/>
</dbReference>
<dbReference type="GO" id="GO:0005975">
    <property type="term" value="P:carbohydrate metabolic process"/>
    <property type="evidence" value="ECO:0007669"/>
    <property type="project" value="InterPro"/>
</dbReference>
<name>A0A2N3HHL4_9FLAO</name>
<accession>A0A2N3HHL4</accession>
<evidence type="ECO:0000259" key="3">
    <source>
        <dbReference type="Pfam" id="PF12215"/>
    </source>
</evidence>
<feature type="signal peptide" evidence="1">
    <location>
        <begin position="1"/>
        <end position="24"/>
    </location>
</feature>
<evidence type="ECO:0000313" key="5">
    <source>
        <dbReference type="Proteomes" id="UP000233435"/>
    </source>
</evidence>
<dbReference type="InterPro" id="IPR052566">
    <property type="entry name" value="Non-lysos_glucosylceramidase"/>
</dbReference>
<dbReference type="EMBL" id="PJEO01000050">
    <property type="protein sequence ID" value="PKQ44446.1"/>
    <property type="molecule type" value="Genomic_DNA"/>
</dbReference>
<dbReference type="Gene3D" id="1.50.10.10">
    <property type="match status" value="1"/>
</dbReference>
<proteinExistence type="predicted"/>
<feature type="domain" description="Glycosyl-hydrolase family 116 N-terminal" evidence="3">
    <location>
        <begin position="75"/>
        <end position="401"/>
    </location>
</feature>